<gene>
    <name evidence="3" type="ORF">UU24_C0007G0015</name>
</gene>
<organism evidence="3 4">
    <name type="scientific">Candidatus Nomurabacteria bacterium GW2011_GWA2_40_9</name>
    <dbReference type="NCBI Taxonomy" id="1618734"/>
    <lineage>
        <taxon>Bacteria</taxon>
        <taxon>Candidatus Nomuraibacteriota</taxon>
    </lineage>
</organism>
<feature type="transmembrane region" description="Helical" evidence="1">
    <location>
        <begin position="17"/>
        <end position="38"/>
    </location>
</feature>
<reference evidence="3 4" key="1">
    <citation type="journal article" date="2015" name="Nature">
        <title>rRNA introns, odd ribosomes, and small enigmatic genomes across a large radiation of phyla.</title>
        <authorList>
            <person name="Brown C.T."/>
            <person name="Hug L.A."/>
            <person name="Thomas B.C."/>
            <person name="Sharon I."/>
            <person name="Castelle C.J."/>
            <person name="Singh A."/>
            <person name="Wilkins M.J."/>
            <person name="Williams K.H."/>
            <person name="Banfield J.F."/>
        </authorList>
    </citation>
    <scope>NUCLEOTIDE SEQUENCE [LARGE SCALE GENOMIC DNA]</scope>
</reference>
<name>A0A0G0TR75_9BACT</name>
<dbReference type="EMBL" id="LBZW01000007">
    <property type="protein sequence ID" value="KKR79488.1"/>
    <property type="molecule type" value="Genomic_DNA"/>
</dbReference>
<accession>A0A0G0TR75</accession>
<dbReference type="InterPro" id="IPR027954">
    <property type="entry name" value="Transcobalamin-like_C"/>
</dbReference>
<keyword evidence="1" id="KW-0812">Transmembrane</keyword>
<evidence type="ECO:0000256" key="1">
    <source>
        <dbReference type="SAM" id="Phobius"/>
    </source>
</evidence>
<proteinExistence type="predicted"/>
<feature type="domain" description="Transcobalamin-like C-terminal" evidence="2">
    <location>
        <begin position="106"/>
        <end position="178"/>
    </location>
</feature>
<evidence type="ECO:0000259" key="2">
    <source>
        <dbReference type="Pfam" id="PF14478"/>
    </source>
</evidence>
<evidence type="ECO:0000313" key="3">
    <source>
        <dbReference type="EMBL" id="KKR79488.1"/>
    </source>
</evidence>
<dbReference type="AlphaFoldDB" id="A0A0G0TR75"/>
<keyword evidence="1" id="KW-1133">Transmembrane helix</keyword>
<keyword evidence="1" id="KW-0472">Membrane</keyword>
<sequence>MINPLAEGFLFYMNRKYIQIFILIFTTIISFGFLIFYINALNYKTLTQYDFLLGTPYFSAEKSVHSRLPACEGPCKKCIFDEFCNLKSFVTLIAGDVNTKLQIITGQTLYEVLQMEENKDIIFYGKNYSGLGFFVTDIGTLHSGDGKYLFYYINSKEASVGVSSYLLKDGDIIEWELK</sequence>
<comment type="caution">
    <text evidence="3">The sequence shown here is derived from an EMBL/GenBank/DDBJ whole genome shotgun (WGS) entry which is preliminary data.</text>
</comment>
<protein>
    <recommendedName>
        <fullName evidence="2">Transcobalamin-like C-terminal domain-containing protein</fullName>
    </recommendedName>
</protein>
<dbReference type="Gene3D" id="2.170.130.30">
    <property type="match status" value="1"/>
</dbReference>
<evidence type="ECO:0000313" key="4">
    <source>
        <dbReference type="Proteomes" id="UP000034749"/>
    </source>
</evidence>
<dbReference type="Pfam" id="PF14478">
    <property type="entry name" value="DUF4430"/>
    <property type="match status" value="1"/>
</dbReference>
<dbReference type="Proteomes" id="UP000034749">
    <property type="component" value="Unassembled WGS sequence"/>
</dbReference>